<dbReference type="InterPro" id="IPR029055">
    <property type="entry name" value="Ntn_hydrolases_N"/>
</dbReference>
<dbReference type="Proteomes" id="UP000095283">
    <property type="component" value="Unplaced"/>
</dbReference>
<protein>
    <submittedName>
        <fullName evidence="2">DUF58 domain-containing protein</fullName>
    </submittedName>
</protein>
<reference evidence="2" key="1">
    <citation type="submission" date="2016-11" db="UniProtKB">
        <authorList>
            <consortium name="WormBaseParasite"/>
        </authorList>
    </citation>
    <scope>IDENTIFICATION</scope>
</reference>
<dbReference type="AlphaFoldDB" id="A0A1I7WGI2"/>
<name>A0A1I7WGI2_HETBA</name>
<sequence length="252" mass="28274">MNYIVSVEMSDYLGFPFYSIRRKSVAATITGYNSHSTTNVSNNHIVNDVIARKANLIKRKIPTTNSEHAIRLACMRSCMTPDEWTFAPYPLTYHFDEIAITSTSETCNELARTRYLENHSIHGIALTLAFCLFVNEPHRGGLGGASIALYANANTGQCSQTTGYPRFPKTLLNTVKLVQMTNSLNLHGPHNIAIPGEFQTILAITDKLDVREFHDLVSKMMFDRMDIIPISHSLAKAISEMDTVFAVRPNFW</sequence>
<proteinExistence type="predicted"/>
<dbReference type="SUPFAM" id="SSF56235">
    <property type="entry name" value="N-terminal nucleophile aminohydrolases (Ntn hydrolases)"/>
    <property type="match status" value="1"/>
</dbReference>
<evidence type="ECO:0000313" key="2">
    <source>
        <dbReference type="WBParaSite" id="Hba_04069"/>
    </source>
</evidence>
<dbReference type="WBParaSite" id="Hba_04069">
    <property type="protein sequence ID" value="Hba_04069"/>
    <property type="gene ID" value="Hba_04069"/>
</dbReference>
<keyword evidence="1" id="KW-1185">Reference proteome</keyword>
<organism evidence="1 2">
    <name type="scientific">Heterorhabditis bacteriophora</name>
    <name type="common">Entomopathogenic nematode worm</name>
    <dbReference type="NCBI Taxonomy" id="37862"/>
    <lineage>
        <taxon>Eukaryota</taxon>
        <taxon>Metazoa</taxon>
        <taxon>Ecdysozoa</taxon>
        <taxon>Nematoda</taxon>
        <taxon>Chromadorea</taxon>
        <taxon>Rhabditida</taxon>
        <taxon>Rhabditina</taxon>
        <taxon>Rhabditomorpha</taxon>
        <taxon>Strongyloidea</taxon>
        <taxon>Heterorhabditidae</taxon>
        <taxon>Heterorhabditis</taxon>
    </lineage>
</organism>
<accession>A0A1I7WGI2</accession>
<evidence type="ECO:0000313" key="1">
    <source>
        <dbReference type="Proteomes" id="UP000095283"/>
    </source>
</evidence>